<gene>
    <name evidence="3" type="ORF">SEMRO_1837_G300710.1</name>
</gene>
<dbReference type="AlphaFoldDB" id="A0A9N8ETK9"/>
<organism evidence="3 4">
    <name type="scientific">Seminavis robusta</name>
    <dbReference type="NCBI Taxonomy" id="568900"/>
    <lineage>
        <taxon>Eukaryota</taxon>
        <taxon>Sar</taxon>
        <taxon>Stramenopiles</taxon>
        <taxon>Ochrophyta</taxon>
        <taxon>Bacillariophyta</taxon>
        <taxon>Bacillariophyceae</taxon>
        <taxon>Bacillariophycidae</taxon>
        <taxon>Naviculales</taxon>
        <taxon>Naviculaceae</taxon>
        <taxon>Seminavis</taxon>
    </lineage>
</organism>
<protein>
    <recommendedName>
        <fullName evidence="2">Nuclear pore complex NUP2/50/61 domain-containing protein</fullName>
    </recommendedName>
</protein>
<dbReference type="GO" id="GO:0005643">
    <property type="term" value="C:nuclear pore"/>
    <property type="evidence" value="ECO:0007669"/>
    <property type="project" value="InterPro"/>
</dbReference>
<proteinExistence type="predicted"/>
<evidence type="ECO:0000259" key="2">
    <source>
        <dbReference type="Pfam" id="PF08911"/>
    </source>
</evidence>
<feature type="compositionally biased region" description="Basic and acidic residues" evidence="1">
    <location>
        <begin position="27"/>
        <end position="36"/>
    </location>
</feature>
<dbReference type="Gene3D" id="2.30.29.30">
    <property type="entry name" value="Pleckstrin-homology domain (PH domain)/Phosphotyrosine-binding domain (PTB)"/>
    <property type="match status" value="1"/>
</dbReference>
<dbReference type="InterPro" id="IPR015007">
    <property type="entry name" value="NUP2/50/61"/>
</dbReference>
<name>A0A9N8ETK9_9STRA</name>
<accession>A0A9N8ETK9</accession>
<evidence type="ECO:0000313" key="4">
    <source>
        <dbReference type="Proteomes" id="UP001153069"/>
    </source>
</evidence>
<evidence type="ECO:0000256" key="1">
    <source>
        <dbReference type="SAM" id="MobiDB-lite"/>
    </source>
</evidence>
<feature type="domain" description="Nuclear pore complex NUP2/50/61" evidence="2">
    <location>
        <begin position="3"/>
        <end position="76"/>
    </location>
</feature>
<reference evidence="3" key="1">
    <citation type="submission" date="2020-06" db="EMBL/GenBank/DDBJ databases">
        <authorList>
            <consortium name="Plant Systems Biology data submission"/>
        </authorList>
    </citation>
    <scope>NUCLEOTIDE SEQUENCE</scope>
    <source>
        <strain evidence="3">D6</strain>
    </source>
</reference>
<comment type="caution">
    <text evidence="3">The sequence shown here is derived from an EMBL/GenBank/DDBJ whole genome shotgun (WGS) entry which is preliminary data.</text>
</comment>
<feature type="region of interest" description="Disordered" evidence="1">
    <location>
        <begin position="1"/>
        <end position="66"/>
    </location>
</feature>
<evidence type="ECO:0000313" key="3">
    <source>
        <dbReference type="EMBL" id="CAB9526488.1"/>
    </source>
</evidence>
<dbReference type="InterPro" id="IPR011993">
    <property type="entry name" value="PH-like_dom_sf"/>
</dbReference>
<sequence>MPKRGSENSQMKKEDYEAMMAQDSGGDDGKGFEKAAPDVLNQRSRVTAKRAPRSTPAAAPAPAAGSSSNPFASFSFSAAAPAPATPSAMTPVATPANMASTEGAPLSGQEKLVKRYQDQACAFIDSFAKTCKEINPQTTYMLPIVDHVLDALYVVEDQYWKHSKKDEDDKSPATTSKDFGIASPAPNLFGAAAPAPSPKAFRFGSTNAPNAGDGMTTAFGGGTPAPAPPSSGANEAGDAPLDENIHAVMADTDPDWKLLETIPKVPVYTIDKQGKYEKKFKGDLKLQEHKENKKKRMIIWNNVTGKVLLNSVFPQSMAFASTPDKSDPSMVTHEAHFVGKITAEHEAGVITLSRKGPQTLKSLEDVFTGLGVQKLVIKARV</sequence>
<feature type="region of interest" description="Disordered" evidence="1">
    <location>
        <begin position="82"/>
        <end position="103"/>
    </location>
</feature>
<feature type="compositionally biased region" description="Low complexity" evidence="1">
    <location>
        <begin position="82"/>
        <end position="96"/>
    </location>
</feature>
<feature type="region of interest" description="Disordered" evidence="1">
    <location>
        <begin position="212"/>
        <end position="237"/>
    </location>
</feature>
<feature type="compositionally biased region" description="Low complexity" evidence="1">
    <location>
        <begin position="53"/>
        <end position="66"/>
    </location>
</feature>
<feature type="compositionally biased region" description="Basic and acidic residues" evidence="1">
    <location>
        <begin position="1"/>
        <end position="16"/>
    </location>
</feature>
<dbReference type="Pfam" id="PF08911">
    <property type="entry name" value="NUP50"/>
    <property type="match status" value="1"/>
</dbReference>
<dbReference type="SUPFAM" id="SSF50729">
    <property type="entry name" value="PH domain-like"/>
    <property type="match status" value="1"/>
</dbReference>
<dbReference type="Proteomes" id="UP001153069">
    <property type="component" value="Unassembled WGS sequence"/>
</dbReference>
<keyword evidence="4" id="KW-1185">Reference proteome</keyword>
<dbReference type="EMBL" id="CAICTM010001835">
    <property type="protein sequence ID" value="CAB9526488.1"/>
    <property type="molecule type" value="Genomic_DNA"/>
</dbReference>